<name>A0ACD4DJK6_9NOCA</name>
<dbReference type="EMBL" id="CP107551">
    <property type="protein sequence ID" value="UYP20197.1"/>
    <property type="molecule type" value="Genomic_DNA"/>
</dbReference>
<dbReference type="Proteomes" id="UP001156484">
    <property type="component" value="Chromosome"/>
</dbReference>
<accession>A0ACD4DJK6</accession>
<evidence type="ECO:0000313" key="2">
    <source>
        <dbReference type="Proteomes" id="UP001156484"/>
    </source>
</evidence>
<keyword evidence="2" id="KW-1185">Reference proteome</keyword>
<protein>
    <submittedName>
        <fullName evidence="1">DNA sulfur modification protein DndD</fullName>
    </submittedName>
</protein>
<organism evidence="1 2">
    <name type="scientific">Rhodococcus sacchari</name>
    <dbReference type="NCBI Taxonomy" id="2962047"/>
    <lineage>
        <taxon>Bacteria</taxon>
        <taxon>Bacillati</taxon>
        <taxon>Actinomycetota</taxon>
        <taxon>Actinomycetes</taxon>
        <taxon>Mycobacteriales</taxon>
        <taxon>Nocardiaceae</taxon>
        <taxon>Rhodococcus</taxon>
    </lineage>
</organism>
<gene>
    <name evidence="1" type="primary">dndD</name>
    <name evidence="1" type="ORF">OED52_06560</name>
</gene>
<reference evidence="1" key="1">
    <citation type="submission" date="2022-10" db="EMBL/GenBank/DDBJ databases">
        <title>Rhodococcus ferula Z13 complete genome.</title>
        <authorList>
            <person name="Long X."/>
            <person name="Zang M."/>
        </authorList>
    </citation>
    <scope>NUCLEOTIDE SEQUENCE</scope>
    <source>
        <strain evidence="1">Z13</strain>
    </source>
</reference>
<sequence length="657" mass="73476">MILDELVLQNVGTFSGRHTITLTPKSKTKPVVLVGGLNGAGKTTVLEAIHLALYGALAQPNGRRAGGYENYLIGLTHRGAPEKSISAVELEFRAFQQGKEHVYRISRRWGGAKAPGRESLDVEVDGRLDRALTSTWSEHVETFLPRGIAGLFFFDGEQIEALADLEKSREVLASALSSLLGLDLVDRLATDLSVLRRRHRANQVPESLKSEVEAKRELVTRARQLEEGVVQALAEARVELERADKARSEARSSYQARGGEIAETRTETEKAAEKLRQALDQVDDDLRAEAADVAPLLLVTDLLQEVESRAADESTSWNRRAVAGVLATRDDSILNALRESGAGDNLVTAISDFLERDRAERSRDDDVEDVTGLGRPDSIRVLRETALPSSRRRLAELVERRHRVREELDQIERVLVAMPDPESLEEVRRQLDEASDRYIRAQSRVMTLDEDLAARRTERSKADADYERSIEKYAQANMALEDDTRIVEHVDKVRNTLEALQVAAKKRYLGRIGEYVLEALHRLLRKSNLVTAIQIDPETYTVELTGPGGKQLSANQLSAGERQLLAVSLLWGLARASGQPLPVVVDTPLGRLDGEHREHLIERYFPFASHQVVLLSTDTEIDEQAFRRIKKHVGRSYCLDYDYESASTSVRSGYFWE</sequence>
<evidence type="ECO:0000313" key="1">
    <source>
        <dbReference type="EMBL" id="UYP20197.1"/>
    </source>
</evidence>
<proteinExistence type="predicted"/>